<protein>
    <submittedName>
        <fullName evidence="2">Uncharacterized protein</fullName>
    </submittedName>
</protein>
<keyword evidence="3" id="KW-1185">Reference proteome</keyword>
<name>A0ABD1NU89_9LAMI</name>
<dbReference type="Proteomes" id="UP001604336">
    <property type="component" value="Unassembled WGS sequence"/>
</dbReference>
<feature type="transmembrane region" description="Helical" evidence="1">
    <location>
        <begin position="63"/>
        <end position="82"/>
    </location>
</feature>
<sequence length="121" mass="13623">MTTIIRSIGILVMRRVSLMDKRSISMRTVLRNIGMIVVAMVMVTVGVRVVTRNIVVVTMGVRVVVRSIMVVAVAVASTSVAVTMSMKLMERVNAMDEGWVSMMMVGERMYHVKRACFCFWF</sequence>
<accession>A0ABD1NU89</accession>
<evidence type="ECO:0000313" key="3">
    <source>
        <dbReference type="Proteomes" id="UP001604336"/>
    </source>
</evidence>
<keyword evidence="1" id="KW-0812">Transmembrane</keyword>
<reference evidence="3" key="1">
    <citation type="submission" date="2024-07" db="EMBL/GenBank/DDBJ databases">
        <title>Two chromosome-level genome assemblies of Korean endemic species Abeliophyllum distichum and Forsythia ovata (Oleaceae).</title>
        <authorList>
            <person name="Jang H."/>
        </authorList>
    </citation>
    <scope>NUCLEOTIDE SEQUENCE [LARGE SCALE GENOMIC DNA]</scope>
</reference>
<evidence type="ECO:0000256" key="1">
    <source>
        <dbReference type="SAM" id="Phobius"/>
    </source>
</evidence>
<evidence type="ECO:0000313" key="2">
    <source>
        <dbReference type="EMBL" id="KAL2455173.1"/>
    </source>
</evidence>
<comment type="caution">
    <text evidence="2">The sequence shown here is derived from an EMBL/GenBank/DDBJ whole genome shotgun (WGS) entry which is preliminary data.</text>
</comment>
<dbReference type="AlphaFoldDB" id="A0ABD1NU89"/>
<keyword evidence="1" id="KW-0472">Membrane</keyword>
<feature type="transmembrane region" description="Helical" evidence="1">
    <location>
        <begin position="29"/>
        <end position="51"/>
    </location>
</feature>
<proteinExistence type="predicted"/>
<keyword evidence="1" id="KW-1133">Transmembrane helix</keyword>
<dbReference type="EMBL" id="JBFOLK010000208">
    <property type="protein sequence ID" value="KAL2455173.1"/>
    <property type="molecule type" value="Genomic_DNA"/>
</dbReference>
<gene>
    <name evidence="2" type="ORF">Adt_47417</name>
</gene>
<organism evidence="2 3">
    <name type="scientific">Abeliophyllum distichum</name>
    <dbReference type="NCBI Taxonomy" id="126358"/>
    <lineage>
        <taxon>Eukaryota</taxon>
        <taxon>Viridiplantae</taxon>
        <taxon>Streptophyta</taxon>
        <taxon>Embryophyta</taxon>
        <taxon>Tracheophyta</taxon>
        <taxon>Spermatophyta</taxon>
        <taxon>Magnoliopsida</taxon>
        <taxon>eudicotyledons</taxon>
        <taxon>Gunneridae</taxon>
        <taxon>Pentapetalae</taxon>
        <taxon>asterids</taxon>
        <taxon>lamiids</taxon>
        <taxon>Lamiales</taxon>
        <taxon>Oleaceae</taxon>
        <taxon>Forsythieae</taxon>
        <taxon>Abeliophyllum</taxon>
    </lineage>
</organism>